<accession>A0ABZ1CC21</accession>
<feature type="transmembrane region" description="Helical" evidence="1">
    <location>
        <begin position="89"/>
        <end position="109"/>
    </location>
</feature>
<keyword evidence="1" id="KW-1133">Transmembrane helix</keyword>
<dbReference type="EMBL" id="CP139781">
    <property type="protein sequence ID" value="WRQ89234.1"/>
    <property type="molecule type" value="Genomic_DNA"/>
</dbReference>
<keyword evidence="1" id="KW-0472">Membrane</keyword>
<feature type="transmembrane region" description="Helical" evidence="1">
    <location>
        <begin position="20"/>
        <end position="40"/>
    </location>
</feature>
<dbReference type="Proteomes" id="UP000738431">
    <property type="component" value="Chromosome"/>
</dbReference>
<reference evidence="2 3" key="2">
    <citation type="submission" date="2023-12" db="EMBL/GenBank/DDBJ databases">
        <title>Description of an unclassified Opitutus bacterium of Verrucomicrobiota.</title>
        <authorList>
            <person name="Zhang D.-F."/>
        </authorList>
    </citation>
    <scope>NUCLEOTIDE SEQUENCE [LARGE SCALE GENOMIC DNA]</scope>
    <source>
        <strain evidence="2 3">WL0086</strain>
    </source>
</reference>
<reference evidence="2 3" key="1">
    <citation type="submission" date="2021-08" db="EMBL/GenBank/DDBJ databases">
        <authorList>
            <person name="Zhang D."/>
            <person name="Zhang A."/>
            <person name="Wang L."/>
        </authorList>
    </citation>
    <scope>NUCLEOTIDE SEQUENCE [LARGE SCALE GENOMIC DNA]</scope>
    <source>
        <strain evidence="2 3">WL0086</strain>
    </source>
</reference>
<dbReference type="RefSeq" id="WP_221031101.1">
    <property type="nucleotide sequence ID" value="NZ_CP139781.1"/>
</dbReference>
<keyword evidence="3" id="KW-1185">Reference proteome</keyword>
<name>A0ABZ1CC21_9BACT</name>
<gene>
    <name evidence="2" type="ORF">K1X11_007425</name>
</gene>
<keyword evidence="1" id="KW-0812">Transmembrane</keyword>
<evidence type="ECO:0000313" key="3">
    <source>
        <dbReference type="Proteomes" id="UP000738431"/>
    </source>
</evidence>
<proteinExistence type="predicted"/>
<protein>
    <submittedName>
        <fullName evidence="2">Uncharacterized protein</fullName>
    </submittedName>
</protein>
<feature type="transmembrane region" description="Helical" evidence="1">
    <location>
        <begin position="52"/>
        <end position="77"/>
    </location>
</feature>
<sequence>MDDKPKSIWTRDLLDTAFGRFLTGTAFPLALAALAIRAFITQRIRFRMYDYGGFEAICIGVGLLALGACLAMGHHWIPRSLESVKMKNRAVLISLVAVIASLGTALFRVI</sequence>
<organism evidence="2 3">
    <name type="scientific">Actomonas aquatica</name>
    <dbReference type="NCBI Taxonomy" id="2866162"/>
    <lineage>
        <taxon>Bacteria</taxon>
        <taxon>Pseudomonadati</taxon>
        <taxon>Verrucomicrobiota</taxon>
        <taxon>Opitutia</taxon>
        <taxon>Opitutales</taxon>
        <taxon>Opitutaceae</taxon>
        <taxon>Actomonas</taxon>
    </lineage>
</organism>
<evidence type="ECO:0000313" key="2">
    <source>
        <dbReference type="EMBL" id="WRQ89234.1"/>
    </source>
</evidence>
<evidence type="ECO:0000256" key="1">
    <source>
        <dbReference type="SAM" id="Phobius"/>
    </source>
</evidence>